<reference evidence="1 2" key="1">
    <citation type="journal article" date="2015" name="Genome Announc.">
        <title>The 474-Kilobase-Pair Complete Genome Sequence of CeV-01B, a Virus Infecting Haptolina (Chrysochromulina) ericina (Prymnesiophyceae).</title>
        <authorList>
            <person name="Gallot-Lavallee L."/>
            <person name="Pagarete A."/>
            <person name="Legendre M."/>
            <person name="Santini S."/>
            <person name="Sandaa R.A."/>
            <person name="Himmelbauer H."/>
            <person name="Ogata H."/>
            <person name="Bratbak G."/>
            <person name="Claverie J.M."/>
        </authorList>
    </citation>
    <scope>NUCLEOTIDE SEQUENCE [LARGE SCALE GENOMIC DNA]</scope>
    <source>
        <strain evidence="1">CeV-01B</strain>
    </source>
</reference>
<proteinExistence type="predicted"/>
<accession>A0A0N9Q9A0</accession>
<keyword evidence="2" id="KW-1185">Reference proteome</keyword>
<dbReference type="Proteomes" id="UP000203826">
    <property type="component" value="Segment"/>
</dbReference>
<dbReference type="EMBL" id="KT820662">
    <property type="protein sequence ID" value="ALH23035.1"/>
    <property type="molecule type" value="Genomic_DNA"/>
</dbReference>
<protein>
    <submittedName>
        <fullName evidence="1">Uncharacterized protein</fullName>
    </submittedName>
</protein>
<evidence type="ECO:0000313" key="1">
    <source>
        <dbReference type="EMBL" id="ALH23035.1"/>
    </source>
</evidence>
<sequence length="188" mass="22357">MNNTRNRINKLNYNNQLINKKVAQINKLLKILNKCKISNENHTSSNLPFFSRDFNPTLFLSNSKCIEQYKIPDSLNRNVKLIFELLGDAEREIYIGEWTIMSLKECTERYKDFCENSQKDVFDIGYRYMGMGHIEVISCDLKTHLLFYRSDGGSNGYDRYANYQDILKNGPDKYEKFFFTKWFYNILK</sequence>
<gene>
    <name evidence="1" type="ORF">ceV_129</name>
</gene>
<evidence type="ECO:0000313" key="2">
    <source>
        <dbReference type="Proteomes" id="UP000203826"/>
    </source>
</evidence>
<name>A0A0N9Q9A0_9VIRU</name>
<dbReference type="KEGG" id="vg:26048996"/>
<organism evidence="1 2">
    <name type="scientific">Chrysochromulina ericina virus CeV-01B</name>
    <dbReference type="NCBI Taxonomy" id="3070830"/>
    <lineage>
        <taxon>Viruses</taxon>
        <taxon>Varidnaviria</taxon>
        <taxon>Bamfordvirae</taxon>
        <taxon>Nucleocytoviricota</taxon>
        <taxon>Megaviricetes</taxon>
        <taxon>Imitervirales</taxon>
        <taxon>Mesomimiviridae</taxon>
        <taxon>Tethysvirus</taxon>
        <taxon>Tethysvirus raunefjordenense</taxon>
    </lineage>
</organism>